<reference evidence="3 4" key="1">
    <citation type="submission" date="2021-04" db="EMBL/GenBank/DDBJ databases">
        <authorList>
            <person name="Bliznina A."/>
        </authorList>
    </citation>
    <scope>NUCLEOTIDE SEQUENCE [LARGE SCALE GENOMIC DNA]</scope>
</reference>
<protein>
    <submittedName>
        <fullName evidence="3">Oidioi.mRNA.OKI2018_I69.chr2.g4796.t1.cds</fullName>
    </submittedName>
</protein>
<evidence type="ECO:0000256" key="2">
    <source>
        <dbReference type="SAM" id="Phobius"/>
    </source>
</evidence>
<dbReference type="EMBL" id="OU015567">
    <property type="protein sequence ID" value="CAG5110387.1"/>
    <property type="molecule type" value="Genomic_DNA"/>
</dbReference>
<keyword evidence="4" id="KW-1185">Reference proteome</keyword>
<name>A0ABN7T438_OIKDI</name>
<feature type="transmembrane region" description="Helical" evidence="2">
    <location>
        <begin position="207"/>
        <end position="228"/>
    </location>
</feature>
<evidence type="ECO:0000256" key="1">
    <source>
        <dbReference type="SAM" id="MobiDB-lite"/>
    </source>
</evidence>
<evidence type="ECO:0000313" key="4">
    <source>
        <dbReference type="Proteomes" id="UP001158576"/>
    </source>
</evidence>
<gene>
    <name evidence="3" type="ORF">OKIOD_LOCUS13561</name>
</gene>
<keyword evidence="2" id="KW-0472">Membrane</keyword>
<keyword evidence="2" id="KW-1133">Transmembrane helix</keyword>
<proteinExistence type="predicted"/>
<keyword evidence="2" id="KW-0812">Transmembrane</keyword>
<organism evidence="3 4">
    <name type="scientific">Oikopleura dioica</name>
    <name type="common">Tunicate</name>
    <dbReference type="NCBI Taxonomy" id="34765"/>
    <lineage>
        <taxon>Eukaryota</taxon>
        <taxon>Metazoa</taxon>
        <taxon>Chordata</taxon>
        <taxon>Tunicata</taxon>
        <taxon>Appendicularia</taxon>
        <taxon>Copelata</taxon>
        <taxon>Oikopleuridae</taxon>
        <taxon>Oikopleura</taxon>
    </lineage>
</organism>
<evidence type="ECO:0000313" key="3">
    <source>
        <dbReference type="EMBL" id="CAG5110387.1"/>
    </source>
</evidence>
<feature type="transmembrane region" description="Helical" evidence="2">
    <location>
        <begin position="140"/>
        <end position="159"/>
    </location>
</feature>
<sequence>MAEQIDVDDEVFRPRTSSSPGEVMKKHPNPFSKKNARRNTRTASDLLAEMNSRRTSQAVENVGIVMPLDQCQQNDKNHQRNHNHQHLKYDLETEFLNKLFGDIKSADYIFLVVGVLVTILVIASDTLFCLNADRIYQEKLLPWQISLSSILVCTLISLLAGWCQLRKNSTIFLLITAEIALLGFLLGGGLTYVHILRISKSWYLVELGMILSLSLSSLSFLLLSYVVYQVQYVIRRLMYDTEMHAFEQSRQISMIDKLIVNVDMATTATVLLPSEKPSTP</sequence>
<accession>A0ABN7T438</accession>
<dbReference type="Proteomes" id="UP001158576">
    <property type="component" value="Chromosome 2"/>
</dbReference>
<feature type="region of interest" description="Disordered" evidence="1">
    <location>
        <begin position="1"/>
        <end position="39"/>
    </location>
</feature>
<feature type="transmembrane region" description="Helical" evidence="2">
    <location>
        <begin position="171"/>
        <end position="195"/>
    </location>
</feature>
<feature type="transmembrane region" description="Helical" evidence="2">
    <location>
        <begin position="108"/>
        <end position="128"/>
    </location>
</feature>